<proteinExistence type="predicted"/>
<comment type="caution">
    <text evidence="1">The sequence shown here is derived from an EMBL/GenBank/DDBJ whole genome shotgun (WGS) entry which is preliminary data.</text>
</comment>
<dbReference type="EMBL" id="CAMXCT020000477">
    <property type="protein sequence ID" value="CAL1132715.1"/>
    <property type="molecule type" value="Genomic_DNA"/>
</dbReference>
<dbReference type="EMBL" id="CAMXCT030000477">
    <property type="protein sequence ID" value="CAL4766652.1"/>
    <property type="molecule type" value="Genomic_DNA"/>
</dbReference>
<sequence length="196" mass="21883">MARIQVPKKGTFSCNSSTAEEAVEYLRLDEPWHGNVLLSSESWRWKDSPGNHPTWKCGAAMTFRNFCRGVSWRSKVLGAVAGSKLLLCKVTPRSHGESRNTHCFQEPGFKDERGVPELLSFAALRVASVFISETNSPMEDLREEDVVFVGSAFAFNRQSLATCDICREEDFQLRVQHALLGALLGDSFAWNRGEPA</sequence>
<reference evidence="1" key="1">
    <citation type="submission" date="2022-10" db="EMBL/GenBank/DDBJ databases">
        <authorList>
            <person name="Chen Y."/>
            <person name="Dougan E. K."/>
            <person name="Chan C."/>
            <person name="Rhodes N."/>
            <person name="Thang M."/>
        </authorList>
    </citation>
    <scope>NUCLEOTIDE SEQUENCE</scope>
</reference>
<accession>A0A9P1FM01</accession>
<reference evidence="2" key="2">
    <citation type="submission" date="2024-04" db="EMBL/GenBank/DDBJ databases">
        <authorList>
            <person name="Chen Y."/>
            <person name="Shah S."/>
            <person name="Dougan E. K."/>
            <person name="Thang M."/>
            <person name="Chan C."/>
        </authorList>
    </citation>
    <scope>NUCLEOTIDE SEQUENCE [LARGE SCALE GENOMIC DNA]</scope>
</reference>
<dbReference type="EMBL" id="CAMXCT010000477">
    <property type="protein sequence ID" value="CAI3979340.1"/>
    <property type="molecule type" value="Genomic_DNA"/>
</dbReference>
<evidence type="ECO:0000313" key="1">
    <source>
        <dbReference type="EMBL" id="CAI3979340.1"/>
    </source>
</evidence>
<keyword evidence="3" id="KW-1185">Reference proteome</keyword>
<organism evidence="1">
    <name type="scientific">Cladocopium goreaui</name>
    <dbReference type="NCBI Taxonomy" id="2562237"/>
    <lineage>
        <taxon>Eukaryota</taxon>
        <taxon>Sar</taxon>
        <taxon>Alveolata</taxon>
        <taxon>Dinophyceae</taxon>
        <taxon>Suessiales</taxon>
        <taxon>Symbiodiniaceae</taxon>
        <taxon>Cladocopium</taxon>
    </lineage>
</organism>
<dbReference type="Proteomes" id="UP001152797">
    <property type="component" value="Unassembled WGS sequence"/>
</dbReference>
<evidence type="ECO:0000313" key="3">
    <source>
        <dbReference type="Proteomes" id="UP001152797"/>
    </source>
</evidence>
<protein>
    <submittedName>
        <fullName evidence="1">Uncharacterized protein</fullName>
    </submittedName>
</protein>
<evidence type="ECO:0000313" key="2">
    <source>
        <dbReference type="EMBL" id="CAL1132715.1"/>
    </source>
</evidence>
<name>A0A9P1FM01_9DINO</name>
<dbReference type="AlphaFoldDB" id="A0A9P1FM01"/>
<gene>
    <name evidence="1" type="ORF">C1SCF055_LOCUS7297</name>
</gene>